<sequence>MIFSFVNNCKPNLTDMWSVFSALILILILLPEKLLGDPVREFEYKLEKSRVYTTQISHGGLDLIVGTDWAEIVEDTILECKLRDNAQDYRPNYLPKVQLKEGMNETPIKQDHISDYFVVTKKEIWACTDKRPNGKALNRIVTELISKVEVSRILYYDGVEVTSKQLIGEARSAVIREVKYYNTYNSKVIRFDGKVELPETYKEMVPDKSGAPLVNSPRVWNSGSFKEIKEWRDYPKEYTFGNTGGTIKIGTNFSLTLGDDNSVAECEKYQGVLSDFPFGLRPKIEIDSRPVTNDNYTEYITPLREEIWLCKVNGDNGFKFWRTINDIMSTPNVPLKIAKFYDVVTDSSAVKPKPKDFTNVIRARVITYYELDPNNVFRARVFSRYGMSNVNRETSTIKYTGYIKLLSPEKQPELKILKSSIDLVNVETTELEYYLQPGRAFRAFVSKRGLNIRVGTAWTKQIGKADDVVQCNLVPSEIEYSFDYGTRFRLILKNSRQQFYRKAIPRSQHGRYWEYIRQQVWLCQQTAATPGYKFLRIVNELKGKKELHEVEYYDSVQLYSRTLDGSRRTVNLIEIKYIDQADFQVYKYEGKLILTSPSEIPKNFIDCLNCDGQPIRKVEYEIVFDDSAYKKSSPYVIITERVYYELINTECWFRSWPGQEKAKLNFLVGVDPSNLITLGTKEDIAECEKIDERKDEFYSYIMEDSNPYENYKKIPVTDYNAKGVEMLVQEVWFCQKDIHRPGSHLQTKTGMFKMYRVYNKFKVQNEKYQKIRWRDGVAYNYLSTENSFIFQETRYLTTNLKEAKYEGKTIFVPKLTNHVTCGTLDLTASHLLDSKSTEHQSNGPGIIYELDKKRIHKLTVNETGELVMEMGQKWTKRIIEVEASNGPRDDMLVRCERNYDISLYEFTREYRTYVQTYPEQREDKLEVFEMHFVLKNWEVWDCASKSGQIMFTRVVTNFELKRPDPKLTVRTIKEIRYHDGVTVYKGTLPSSTEDIKYGWLFREVRYTERSMSYQLDTDDKMFKTMFEPGTSMKVGSRYEKEIIDSRTLNCVDHIPDASQTFETEVEVALPEKYSFKYVKLADQSIVKVKRLHSQYWMCTPIEESTPGTDIKLIRVKNRLKVEGRVPIGQLLHYDGVTITFDGKAIEEIKFIDASDKKVVKFDGFLIMDKFNNYDMTDISRRRYREIDYVLDTSLTYVRKLSEGRSVFQIDSSWHIVKGDSQQTAECYISTKESHSTTMQSRIKTVKNYKMEDLDYTRQSDYPFFQSQSAYKCFSPQFGSFVKMVSLNVLKDNSQYSEFYYGDGVTIWFANNTNVQSNGPVLHIREVRFLNITYPTQDQVIKFGSRTDGFSSPPKDESGRFCQNPFRQTVFDLGTFGLIVTVSNFK</sequence>
<organism evidence="1 2">
    <name type="scientific">Laodelphax striatellus</name>
    <name type="common">Small brown planthopper</name>
    <name type="synonym">Delphax striatella</name>
    <dbReference type="NCBI Taxonomy" id="195883"/>
    <lineage>
        <taxon>Eukaryota</taxon>
        <taxon>Metazoa</taxon>
        <taxon>Ecdysozoa</taxon>
        <taxon>Arthropoda</taxon>
        <taxon>Hexapoda</taxon>
        <taxon>Insecta</taxon>
        <taxon>Pterygota</taxon>
        <taxon>Neoptera</taxon>
        <taxon>Paraneoptera</taxon>
        <taxon>Hemiptera</taxon>
        <taxon>Auchenorrhyncha</taxon>
        <taxon>Fulgoroidea</taxon>
        <taxon>Delphacidae</taxon>
        <taxon>Criomorphinae</taxon>
        <taxon>Laodelphax</taxon>
    </lineage>
</organism>
<proteinExistence type="predicted"/>
<comment type="caution">
    <text evidence="1">The sequence shown here is derived from an EMBL/GenBank/DDBJ whole genome shotgun (WGS) entry which is preliminary data.</text>
</comment>
<accession>A0A482XM80</accession>
<reference evidence="1 2" key="1">
    <citation type="journal article" date="2017" name="Gigascience">
        <title>Genome sequence of the small brown planthopper, Laodelphax striatellus.</title>
        <authorList>
            <person name="Zhu J."/>
            <person name="Jiang F."/>
            <person name="Wang X."/>
            <person name="Yang P."/>
            <person name="Bao Y."/>
            <person name="Zhao W."/>
            <person name="Wang W."/>
            <person name="Lu H."/>
            <person name="Wang Q."/>
            <person name="Cui N."/>
            <person name="Li J."/>
            <person name="Chen X."/>
            <person name="Luo L."/>
            <person name="Yu J."/>
            <person name="Kang L."/>
            <person name="Cui F."/>
        </authorList>
    </citation>
    <scope>NUCLEOTIDE SEQUENCE [LARGE SCALE GENOMIC DNA]</scope>
    <source>
        <strain evidence="1">Lst14</strain>
    </source>
</reference>
<evidence type="ECO:0000313" key="1">
    <source>
        <dbReference type="EMBL" id="RZF46479.1"/>
    </source>
</evidence>
<dbReference type="EMBL" id="QKKF02006189">
    <property type="protein sequence ID" value="RZF46479.1"/>
    <property type="molecule type" value="Genomic_DNA"/>
</dbReference>
<protein>
    <submittedName>
        <fullName evidence="1">Uncharacterized protein</fullName>
    </submittedName>
</protein>
<evidence type="ECO:0000313" key="2">
    <source>
        <dbReference type="Proteomes" id="UP000291343"/>
    </source>
</evidence>
<keyword evidence="2" id="KW-1185">Reference proteome</keyword>
<dbReference type="Proteomes" id="UP000291343">
    <property type="component" value="Unassembled WGS sequence"/>
</dbReference>
<gene>
    <name evidence="1" type="ORF">LSTR_LSTR007595</name>
</gene>
<dbReference type="InParanoid" id="A0A482XM80"/>
<dbReference type="SMR" id="A0A482XM80"/>
<name>A0A482XM80_LAOST</name>